<comment type="similarity">
    <text evidence="1">Belongs to the disease resistance NB-LRR family.</text>
</comment>
<sequence length="1062" mass="122799">MGRPKDEYYWNQVDREEDGGLKCKHCGLKFKGGVSRIKAHIDLIEGKGIRICPTSPKCITSSDHSHQDINAITLSQGVESNLEMDGGASTSLAASFEGNEEQCDTGVLTTLQSKLDELRSDLTREEKDIQGQLQLLESHGKRCKRKVDLWLNEIQNMKQRAIDMKNSLNQFRCSDFYVPQGEMYSAEESQKKIQHLTEEIQKHKKLKPLVLSNEYFGRKFEKNVETLWKLMRDDRVFIIGIYGMGGVGKTFLAKYMQSEIKRTKTFENVLWFTVPYSFSIFSLQEDIAKIIKVRFHTYDETERAMILTKELEKRGNIILILDDVWRYVDLEMVGISLRINGIKLIITSRLRDIFQQMDCLSINIIEVSPFYYYHHYNSCDIYYRNDYDDDSDEDDDKYDEALKLFLLKLGSYGTPLTLSPEVRDIVRYVVKECDGLPLGISVMAQTMKGKTDIHWWRRVQNKFDKLKMGVEMQDKVFTVLRRSYFNLKEKDWQKCFLYIALLPNFMRRNCLIKKLVDTGQLEGNGSLEEIFDEANVLVDKLVNDSLLEANKEKEIKHLSSYKNDLVLSMHGLVRKMALNILKQSVNNMMIKCNGNMTKIPYTEKWATDLEVVSLAHNNIQVIPEGTSPNCPRLSTLLLFENSIYHIPECFFAHMEALKTLDLSKNKSLTCLPHSLSNLTSLTSLMLHECSELNYIPPLGELHSLLRLQISSCSIKAPPQGLENLINLKWLDLSMNKNLKLVPGSFLPSLTKIHYLDLLGCAGGIEVEDVKGMTMLECFAGTFVVQDNYKDNFSRYVREILDSTNGPQTYFINLDNKRNMSTLIEYPFSRFKDRTMSFSDCKELIHFLPRDLLKLELKYNDHWICLCYGLSSYDNSLLEEIRIYDWKKLKSLFCSSCYLCTDIKNLQSLNLNCLESLTVICKKLPENDMFSSLKTLCVHKCHQMKILLTSKLVRQLQNLESITVSHCNSIEQIFGVAYDKDKDEEDENEDYEDEEDENEDYEDEDDEGDSNIIILRKLTWLSITYLPQLKTVYKGILICTSGFKSSIENCPQLCKPRIEYEAS</sequence>
<name>A0A1S3TWV5_VIGRR</name>
<protein>
    <submittedName>
        <fullName evidence="10 11">Probable disease resistance protein At4g27220 isoform X1</fullName>
    </submittedName>
</protein>
<evidence type="ECO:0000256" key="6">
    <source>
        <dbReference type="SAM" id="MobiDB-lite"/>
    </source>
</evidence>
<dbReference type="GO" id="GO:0005524">
    <property type="term" value="F:ATP binding"/>
    <property type="evidence" value="ECO:0007669"/>
    <property type="project" value="UniProtKB-KW"/>
</dbReference>
<dbReference type="InterPro" id="IPR042197">
    <property type="entry name" value="Apaf_helical"/>
</dbReference>
<feature type="region of interest" description="Disordered" evidence="6">
    <location>
        <begin position="981"/>
        <end position="1006"/>
    </location>
</feature>
<feature type="coiled-coil region" evidence="5">
    <location>
        <begin position="108"/>
        <end position="135"/>
    </location>
</feature>
<gene>
    <name evidence="10 11" type="primary">LOC106759541</name>
</gene>
<dbReference type="Gene3D" id="3.40.50.300">
    <property type="entry name" value="P-loop containing nucleotide triphosphate hydrolases"/>
    <property type="match status" value="1"/>
</dbReference>
<keyword evidence="3" id="KW-0611">Plant defense</keyword>
<dbReference type="PANTHER" id="PTHR33463:SF187">
    <property type="entry name" value="AND NB-ARC DOMAIN DISEASE RESISTANCE PROTEIN, PUTATIVE-RELATED"/>
    <property type="match status" value="1"/>
</dbReference>
<feature type="domain" description="NB-ARC" evidence="7">
    <location>
        <begin position="221"/>
        <end position="360"/>
    </location>
</feature>
<evidence type="ECO:0000313" key="9">
    <source>
        <dbReference type="Proteomes" id="UP000087766"/>
    </source>
</evidence>
<keyword evidence="9" id="KW-1185">Reference proteome</keyword>
<dbReference type="GO" id="GO:0006952">
    <property type="term" value="P:defense response"/>
    <property type="evidence" value="ECO:0007669"/>
    <property type="project" value="UniProtKB-KW"/>
</dbReference>
<dbReference type="RefSeq" id="XP_014498240.1">
    <property type="nucleotide sequence ID" value="XM_014642754.2"/>
</dbReference>
<proteinExistence type="inferred from homology"/>
<evidence type="ECO:0000313" key="11">
    <source>
        <dbReference type="RefSeq" id="XP_014498241.1"/>
    </source>
</evidence>
<organism evidence="9 11">
    <name type="scientific">Vigna radiata var. radiata</name>
    <name type="common">Mung bean</name>
    <name type="synonym">Phaseolus aureus</name>
    <dbReference type="NCBI Taxonomy" id="3916"/>
    <lineage>
        <taxon>Eukaryota</taxon>
        <taxon>Viridiplantae</taxon>
        <taxon>Streptophyta</taxon>
        <taxon>Embryophyta</taxon>
        <taxon>Tracheophyta</taxon>
        <taxon>Spermatophyta</taxon>
        <taxon>Magnoliopsida</taxon>
        <taxon>eudicotyledons</taxon>
        <taxon>Gunneridae</taxon>
        <taxon>Pentapetalae</taxon>
        <taxon>rosids</taxon>
        <taxon>fabids</taxon>
        <taxon>Fabales</taxon>
        <taxon>Fabaceae</taxon>
        <taxon>Papilionoideae</taxon>
        <taxon>50 kb inversion clade</taxon>
        <taxon>NPAAA clade</taxon>
        <taxon>indigoferoid/millettioid clade</taxon>
        <taxon>Phaseoleae</taxon>
        <taxon>Vigna</taxon>
    </lineage>
</organism>
<dbReference type="RefSeq" id="XP_014498241.1">
    <property type="nucleotide sequence ID" value="XM_014642755.2"/>
</dbReference>
<dbReference type="PANTHER" id="PTHR33463">
    <property type="entry name" value="NB-ARC DOMAIN-CONTAINING PROTEIN-RELATED"/>
    <property type="match status" value="1"/>
</dbReference>
<dbReference type="Proteomes" id="UP000087766">
    <property type="component" value="Chromosome 4"/>
</dbReference>
<dbReference type="Pfam" id="PF23247">
    <property type="entry name" value="LRR_RPS2"/>
    <property type="match status" value="1"/>
</dbReference>
<evidence type="ECO:0000256" key="3">
    <source>
        <dbReference type="ARBA" id="ARBA00022821"/>
    </source>
</evidence>
<keyword evidence="4" id="KW-0067">ATP-binding</keyword>
<dbReference type="Pfam" id="PF13855">
    <property type="entry name" value="LRR_8"/>
    <property type="match status" value="1"/>
</dbReference>
<dbReference type="OrthoDB" id="1926275at2759"/>
<dbReference type="InterPro" id="IPR050905">
    <property type="entry name" value="Plant_NBS-LRR"/>
</dbReference>
<reference evidence="10 11" key="2">
    <citation type="submission" date="2025-04" db="UniProtKB">
        <authorList>
            <consortium name="RefSeq"/>
        </authorList>
    </citation>
    <scope>IDENTIFICATION</scope>
    <source>
        <tissue evidence="10 11">Leaf</tissue>
    </source>
</reference>
<dbReference type="InterPro" id="IPR001611">
    <property type="entry name" value="Leu-rich_rpt"/>
</dbReference>
<dbReference type="Pfam" id="PF00931">
    <property type="entry name" value="NB-ARC"/>
    <property type="match status" value="1"/>
</dbReference>
<accession>A0A1S3TWV5</accession>
<evidence type="ECO:0000256" key="4">
    <source>
        <dbReference type="ARBA" id="ARBA00022840"/>
    </source>
</evidence>
<dbReference type="InterPro" id="IPR027417">
    <property type="entry name" value="P-loop_NTPase"/>
</dbReference>
<dbReference type="AlphaFoldDB" id="A0A1S3TWV5"/>
<dbReference type="SUPFAM" id="SSF52058">
    <property type="entry name" value="L domain-like"/>
    <property type="match status" value="1"/>
</dbReference>
<dbReference type="Gene3D" id="1.10.8.430">
    <property type="entry name" value="Helical domain of apoptotic protease-activating factors"/>
    <property type="match status" value="1"/>
</dbReference>
<dbReference type="PRINTS" id="PR00364">
    <property type="entry name" value="DISEASERSIST"/>
</dbReference>
<evidence type="ECO:0000256" key="5">
    <source>
        <dbReference type="SAM" id="Coils"/>
    </source>
</evidence>
<feature type="domain" description="Disease resistance protein At4g27190-like leucine-rich repeats" evidence="8">
    <location>
        <begin position="918"/>
        <end position="1052"/>
    </location>
</feature>
<keyword evidence="5" id="KW-0175">Coiled coil</keyword>
<evidence type="ECO:0000259" key="8">
    <source>
        <dbReference type="Pfam" id="PF23247"/>
    </source>
</evidence>
<dbReference type="InterPro" id="IPR032675">
    <property type="entry name" value="LRR_dom_sf"/>
</dbReference>
<dbReference type="Gene3D" id="3.80.10.10">
    <property type="entry name" value="Ribonuclease Inhibitor"/>
    <property type="match status" value="2"/>
</dbReference>
<evidence type="ECO:0000313" key="10">
    <source>
        <dbReference type="RefSeq" id="XP_014498240.1"/>
    </source>
</evidence>
<dbReference type="SUPFAM" id="SSF52540">
    <property type="entry name" value="P-loop containing nucleoside triphosphate hydrolases"/>
    <property type="match status" value="1"/>
</dbReference>
<evidence type="ECO:0000256" key="1">
    <source>
        <dbReference type="ARBA" id="ARBA00008894"/>
    </source>
</evidence>
<keyword evidence="2" id="KW-0547">Nucleotide-binding</keyword>
<dbReference type="GO" id="GO:0043531">
    <property type="term" value="F:ADP binding"/>
    <property type="evidence" value="ECO:0007669"/>
    <property type="project" value="InterPro"/>
</dbReference>
<reference evidence="9" key="1">
    <citation type="journal article" date="2014" name="Nat. Commun.">
        <title>Genome sequence of mungbean and insights into evolution within Vigna species.</title>
        <authorList>
            <person name="Kang Y.J."/>
            <person name="Kim S.K."/>
            <person name="Kim M.Y."/>
            <person name="Lestari P."/>
            <person name="Kim K.H."/>
            <person name="Ha B.K."/>
            <person name="Jun T.H."/>
            <person name="Hwang W.J."/>
            <person name="Lee T."/>
            <person name="Lee J."/>
            <person name="Shim S."/>
            <person name="Yoon M.Y."/>
            <person name="Jang Y.E."/>
            <person name="Han K.S."/>
            <person name="Taeprayoon P."/>
            <person name="Yoon N."/>
            <person name="Somta P."/>
            <person name="Tanya P."/>
            <person name="Kim K.S."/>
            <person name="Gwag J.G."/>
            <person name="Moon J.K."/>
            <person name="Lee Y.H."/>
            <person name="Park B.S."/>
            <person name="Bombarely A."/>
            <person name="Doyle J.J."/>
            <person name="Jackson S.A."/>
            <person name="Schafleitner R."/>
            <person name="Srinives P."/>
            <person name="Varshney R.K."/>
            <person name="Lee S.H."/>
        </authorList>
    </citation>
    <scope>NUCLEOTIDE SEQUENCE [LARGE SCALE GENOMIC DNA]</scope>
    <source>
        <strain evidence="9">cv. VC1973A</strain>
    </source>
</reference>
<dbReference type="GeneID" id="106759541"/>
<dbReference type="InterPro" id="IPR057135">
    <property type="entry name" value="At4g27190-like_LRR"/>
</dbReference>
<evidence type="ECO:0000259" key="7">
    <source>
        <dbReference type="Pfam" id="PF00931"/>
    </source>
</evidence>
<dbReference type="InterPro" id="IPR002182">
    <property type="entry name" value="NB-ARC"/>
</dbReference>
<evidence type="ECO:0000256" key="2">
    <source>
        <dbReference type="ARBA" id="ARBA00022741"/>
    </source>
</evidence>
<dbReference type="KEGG" id="vra:106759541"/>